<dbReference type="InterPro" id="IPR015943">
    <property type="entry name" value="WD40/YVTN_repeat-like_dom_sf"/>
</dbReference>
<accession>A0A4S8HY29</accession>
<gene>
    <name evidence="1" type="ORF">FAM09_14530</name>
</gene>
<organism evidence="1 2">
    <name type="scientific">Niastella caeni</name>
    <dbReference type="NCBI Taxonomy" id="2569763"/>
    <lineage>
        <taxon>Bacteria</taxon>
        <taxon>Pseudomonadati</taxon>
        <taxon>Bacteroidota</taxon>
        <taxon>Chitinophagia</taxon>
        <taxon>Chitinophagales</taxon>
        <taxon>Chitinophagaceae</taxon>
        <taxon>Niastella</taxon>
    </lineage>
</organism>
<keyword evidence="2" id="KW-1185">Reference proteome</keyword>
<dbReference type="RefSeq" id="WP_136577841.1">
    <property type="nucleotide sequence ID" value="NZ_STFF01000003.1"/>
</dbReference>
<dbReference type="PROSITE" id="PS51257">
    <property type="entry name" value="PROKAR_LIPOPROTEIN"/>
    <property type="match status" value="1"/>
</dbReference>
<proteinExistence type="predicted"/>
<dbReference type="EMBL" id="STFF01000003">
    <property type="protein sequence ID" value="THU39709.1"/>
    <property type="molecule type" value="Genomic_DNA"/>
</dbReference>
<dbReference type="OrthoDB" id="9757809at2"/>
<protein>
    <recommendedName>
        <fullName evidence="3">Exo-alpha-sialidase</fullName>
    </recommendedName>
</protein>
<sequence>MKKLYFLILIGAVASGCGDKDKFLFTQIPTEPVLNADLRNLVKDNSLMHVRLDSGNIIRGITDKNAFSTTDQFKSFNYGAYSLPATKVTPFSYDNNNIVVASGTSLAPTIHVSQDYGSTWTGHVPTFSPVINTAGFNSTELVCVSYIDSNNVMLAYQQKATTAADSRKFYKLNLTTKVATRVSYFDDAFQPINIKFTDKKTGWMLLYKNSSYATFMSKTLDTGRTWSAPVEIVKKYITGLQTGKKGNVCAIEDFGNVYMSADSGITWKKPTTDLKLTAAHMVSQSVIYGVTRESLVKSTDTGVTWNTVSSTGYEYINMKKLHFQDDQNGLMFGDQKLYVTADGGVTWKVLLYPYPYIVE</sequence>
<name>A0A4S8HY29_9BACT</name>
<dbReference type="AlphaFoldDB" id="A0A4S8HY29"/>
<dbReference type="Gene3D" id="2.130.10.10">
    <property type="entry name" value="YVTN repeat-like/Quinoprotein amine dehydrogenase"/>
    <property type="match status" value="1"/>
</dbReference>
<reference evidence="1 2" key="1">
    <citation type="submission" date="2019-04" db="EMBL/GenBank/DDBJ databases">
        <title>Niastella caeni sp. nov., isolated from activated sludge.</title>
        <authorList>
            <person name="Sheng M."/>
        </authorList>
    </citation>
    <scope>NUCLEOTIDE SEQUENCE [LARGE SCALE GENOMIC DNA]</scope>
    <source>
        <strain evidence="1 2">HX-2-15</strain>
    </source>
</reference>
<evidence type="ECO:0008006" key="3">
    <source>
        <dbReference type="Google" id="ProtNLM"/>
    </source>
</evidence>
<evidence type="ECO:0000313" key="2">
    <source>
        <dbReference type="Proteomes" id="UP000306918"/>
    </source>
</evidence>
<dbReference type="Proteomes" id="UP000306918">
    <property type="component" value="Unassembled WGS sequence"/>
</dbReference>
<evidence type="ECO:0000313" key="1">
    <source>
        <dbReference type="EMBL" id="THU39709.1"/>
    </source>
</evidence>
<dbReference type="SUPFAM" id="SSF110296">
    <property type="entry name" value="Oligoxyloglucan reducing end-specific cellobiohydrolase"/>
    <property type="match status" value="1"/>
</dbReference>
<dbReference type="CDD" id="cd15482">
    <property type="entry name" value="Sialidase_non-viral"/>
    <property type="match status" value="1"/>
</dbReference>
<comment type="caution">
    <text evidence="1">The sequence shown here is derived from an EMBL/GenBank/DDBJ whole genome shotgun (WGS) entry which is preliminary data.</text>
</comment>